<gene>
    <name evidence="4" type="ORF">CBR_g36412</name>
</gene>
<dbReference type="Gramene" id="GBG82886">
    <property type="protein sequence ID" value="GBG82886"/>
    <property type="gene ID" value="CBR_g36412"/>
</dbReference>
<evidence type="ECO:0000259" key="3">
    <source>
        <dbReference type="SMART" id="SM00754"/>
    </source>
</evidence>
<reference evidence="4 5" key="1">
    <citation type="journal article" date="2018" name="Cell">
        <title>The Chara Genome: Secondary Complexity and Implications for Plant Terrestrialization.</title>
        <authorList>
            <person name="Nishiyama T."/>
            <person name="Sakayama H."/>
            <person name="Vries J.D."/>
            <person name="Buschmann H."/>
            <person name="Saint-Marcoux D."/>
            <person name="Ullrich K.K."/>
            <person name="Haas F.B."/>
            <person name="Vanderstraeten L."/>
            <person name="Becker D."/>
            <person name="Lang D."/>
            <person name="Vosolsobe S."/>
            <person name="Rombauts S."/>
            <person name="Wilhelmsson P.K.I."/>
            <person name="Janitza P."/>
            <person name="Kern R."/>
            <person name="Heyl A."/>
            <person name="Rumpler F."/>
            <person name="Villalobos L.I.A.C."/>
            <person name="Clay J.M."/>
            <person name="Skokan R."/>
            <person name="Toyoda A."/>
            <person name="Suzuki Y."/>
            <person name="Kagoshima H."/>
            <person name="Schijlen E."/>
            <person name="Tajeshwar N."/>
            <person name="Catarino B."/>
            <person name="Hetherington A.J."/>
            <person name="Saltykova A."/>
            <person name="Bonnot C."/>
            <person name="Breuninger H."/>
            <person name="Symeonidi A."/>
            <person name="Radhakrishnan G.V."/>
            <person name="Van Nieuwerburgh F."/>
            <person name="Deforce D."/>
            <person name="Chang C."/>
            <person name="Karol K.G."/>
            <person name="Hedrich R."/>
            <person name="Ulvskov P."/>
            <person name="Glockner G."/>
            <person name="Delwiche C.F."/>
            <person name="Petrasek J."/>
            <person name="Van de Peer Y."/>
            <person name="Friml J."/>
            <person name="Beilby M."/>
            <person name="Dolan L."/>
            <person name="Kohara Y."/>
            <person name="Sugano S."/>
            <person name="Fujiyama A."/>
            <person name="Delaux P.-M."/>
            <person name="Quint M."/>
            <person name="TheiBen G."/>
            <person name="Hagemann M."/>
            <person name="Harholt J."/>
            <person name="Dunand C."/>
            <person name="Zachgo S."/>
            <person name="Langdale J."/>
            <person name="Maumus F."/>
            <person name="Straeten D.V.D."/>
            <person name="Gould S.B."/>
            <person name="Rensing S.A."/>
        </authorList>
    </citation>
    <scope>NUCLEOTIDE SEQUENCE [LARGE SCALE GENOMIC DNA]</scope>
    <source>
        <strain evidence="4 5">S276</strain>
    </source>
</reference>
<organism evidence="4 5">
    <name type="scientific">Chara braunii</name>
    <name type="common">Braun's stonewort</name>
    <dbReference type="NCBI Taxonomy" id="69332"/>
    <lineage>
        <taxon>Eukaryota</taxon>
        <taxon>Viridiplantae</taxon>
        <taxon>Streptophyta</taxon>
        <taxon>Charophyceae</taxon>
        <taxon>Charales</taxon>
        <taxon>Characeae</taxon>
        <taxon>Chara</taxon>
    </lineage>
</organism>
<dbReference type="EMBL" id="BFEA01000421">
    <property type="protein sequence ID" value="GBG82886.1"/>
    <property type="molecule type" value="Genomic_DNA"/>
</dbReference>
<feature type="region of interest" description="Disordered" evidence="1">
    <location>
        <begin position="18"/>
        <end position="49"/>
    </location>
</feature>
<feature type="domain" description="CHRD" evidence="3">
    <location>
        <begin position="393"/>
        <end position="512"/>
    </location>
</feature>
<feature type="signal peptide" evidence="2">
    <location>
        <begin position="1"/>
        <end position="18"/>
    </location>
</feature>
<feature type="chain" id="PRO_5017189267" description="CHRD domain-containing protein" evidence="2">
    <location>
        <begin position="19"/>
        <end position="513"/>
    </location>
</feature>
<dbReference type="AlphaFoldDB" id="A0A388LKM7"/>
<name>A0A388LKM7_CHABU</name>
<keyword evidence="2" id="KW-0732">Signal</keyword>
<evidence type="ECO:0000313" key="5">
    <source>
        <dbReference type="Proteomes" id="UP000265515"/>
    </source>
</evidence>
<evidence type="ECO:0000313" key="4">
    <source>
        <dbReference type="EMBL" id="GBG82886.1"/>
    </source>
</evidence>
<dbReference type="SMART" id="SM00754">
    <property type="entry name" value="CHRD"/>
    <property type="match status" value="1"/>
</dbReference>
<protein>
    <recommendedName>
        <fullName evidence="3">CHRD domain-containing protein</fullName>
    </recommendedName>
</protein>
<accession>A0A388LKM7</accession>
<proteinExistence type="predicted"/>
<evidence type="ECO:0000256" key="2">
    <source>
        <dbReference type="SAM" id="SignalP"/>
    </source>
</evidence>
<dbReference type="InterPro" id="IPR010895">
    <property type="entry name" value="CHRD"/>
</dbReference>
<evidence type="ECO:0000256" key="1">
    <source>
        <dbReference type="SAM" id="MobiDB-lite"/>
    </source>
</evidence>
<feature type="compositionally biased region" description="Low complexity" evidence="1">
    <location>
        <begin position="31"/>
        <end position="49"/>
    </location>
</feature>
<sequence>MFVVLLVCLLFFPSSLEASRTGGGKRREASASRAPPSSPAPSYRSAPSPTKNASLADVFAACKNYSGVCNTSAATACLSAIDKYRMEVYQIADDFCDCTDQIGAQLFAMYSPNVTGAVTYIHNCKPTCIWGNTCPFVATLLSVMSSNSSNLTAVGLVQLHPETSEVSYVIKPDVYGANVSQQAVTLRILKGLPGSTGGEVVVAFPAANGSSSSQWEGRAKLADFEVARAIAYAPLGYHLVLDGGKQTTTNSSRSNSSVAAGSFTLTGTLGVNVALYASLAPANASSAADGGFASLVIDTIRLSYRLVRVKNGSLISAEIAPVAGGANSTAPAPLTGSSAIALFGGASAALPALSGAVTPPLDSILSLLSAPHKHALKLNTTEGVKVGLLGTDVVVSATLDPKLEVPPVKAKVGSLGSTFELTLAEGYVGFLFKAAAGFDELITVAHLHEGKAGVDGGVLATLFTDFKGSTLQGAVDLENDVIAAIAADPSSYFVNIHTVNLSSGAGRGQLHYN</sequence>
<keyword evidence="5" id="KW-1185">Reference proteome</keyword>
<comment type="caution">
    <text evidence="4">The sequence shown here is derived from an EMBL/GenBank/DDBJ whole genome shotgun (WGS) entry which is preliminary data.</text>
</comment>
<dbReference type="Proteomes" id="UP000265515">
    <property type="component" value="Unassembled WGS sequence"/>
</dbReference>
<dbReference type="Pfam" id="PF07452">
    <property type="entry name" value="CHRD"/>
    <property type="match status" value="1"/>
</dbReference>